<reference evidence="1" key="1">
    <citation type="submission" date="2021-05" db="EMBL/GenBank/DDBJ databases">
        <authorList>
            <person name="Scholz U."/>
            <person name="Mascher M."/>
            <person name="Fiebig A."/>
        </authorList>
    </citation>
    <scope>NUCLEOTIDE SEQUENCE [LARGE SCALE GENOMIC DNA]</scope>
</reference>
<evidence type="ECO:0000313" key="2">
    <source>
        <dbReference type="Proteomes" id="UP001732700"/>
    </source>
</evidence>
<evidence type="ECO:0000313" key="1">
    <source>
        <dbReference type="EnsemblPlants" id="AVESA.00010b.r2.2AG0248810.1.CDS.1"/>
    </source>
</evidence>
<organism evidence="1 2">
    <name type="scientific">Avena sativa</name>
    <name type="common">Oat</name>
    <dbReference type="NCBI Taxonomy" id="4498"/>
    <lineage>
        <taxon>Eukaryota</taxon>
        <taxon>Viridiplantae</taxon>
        <taxon>Streptophyta</taxon>
        <taxon>Embryophyta</taxon>
        <taxon>Tracheophyta</taxon>
        <taxon>Spermatophyta</taxon>
        <taxon>Magnoliopsida</taxon>
        <taxon>Liliopsida</taxon>
        <taxon>Poales</taxon>
        <taxon>Poaceae</taxon>
        <taxon>BOP clade</taxon>
        <taxon>Pooideae</taxon>
        <taxon>Poodae</taxon>
        <taxon>Poeae</taxon>
        <taxon>Poeae Chloroplast Group 1 (Aveneae type)</taxon>
        <taxon>Aveninae</taxon>
        <taxon>Avena</taxon>
    </lineage>
</organism>
<keyword evidence="2" id="KW-1185">Reference proteome</keyword>
<proteinExistence type="predicted"/>
<reference evidence="1" key="2">
    <citation type="submission" date="2025-09" db="UniProtKB">
        <authorList>
            <consortium name="EnsemblPlants"/>
        </authorList>
    </citation>
    <scope>IDENTIFICATION</scope>
</reference>
<dbReference type="EnsemblPlants" id="AVESA.00010b.r2.2AG0248810.1">
    <property type="protein sequence ID" value="AVESA.00010b.r2.2AG0248810.1.CDS.1"/>
    <property type="gene ID" value="AVESA.00010b.r2.2AG0248810"/>
</dbReference>
<protein>
    <submittedName>
        <fullName evidence="1">Uncharacterized protein</fullName>
    </submittedName>
</protein>
<name>A0ACD5UHM2_AVESA</name>
<accession>A0ACD5UHM2</accession>
<sequence length="914" mass="99509">MVSSPPPKNPNHLSTYHICFLVLVSVTTLCAAVPTRSYSSACPSVAPASDRHTDADDALPLAHSFQVYDGHFSGGGGADSLFSPDDQLHNNYHSFSLFPDRATRTSDPALVHLTATLTGPRSSKQYLGHGRHRLNHTFAQSVSFALDGYYSSASLQLCMVGTGAEPVANGSSPKQYADVALRLHLPRPSSLADPFVTGTLDGSDDFGPIQLLAYAEGDDYKYGERAATCSPPVQPTAVETLRALEGNFACEVLRETSFRLLDHHGGAPAKLRRMHVNRMQCGADGAVRAYMVFSNDTGSGRRGYRHLYHHMVNEEAVVAEGRWDSARRMFCLRACRVARSVASTLAVRRCGIEMSLWFPAAWTVLERSIVAGVLWNSGSVAAAGPISGVVSAFSFDDHRRNLSDVTYSYNDTMVEAAKKHYLTKISKEKKRKISKGSFPVPRPGSYHDFRLQFYRANALGSGDAYPVLIGSVMLDEYGFAAADEDSSSSSLPAVADDLLSVSYDIHHYYAHPPENRANASRSNSLEEGRISAEGVYDTKRGILSMVGCQERDDGSTDCRILITVQFSSLGDRAEGLGSEGAIRSLRDRADRLFFEEMDITLYGMYSLELSGAISRMDMESLMLVASATLSCIFTAVQILHAKRNPETAPAMSVTMLAVLALGHLAPLALGFEVMFLSRRSRYSLYSTMSDGWWLELNQAMMRAPVLVAFLLHLRLLQLALLARLRLGPAGHRSEPAATPPTATAVSERVVLRVCLPLYLLGAIVATILHVSNVPFAGAGGDPATLWDDLMSYAGLVVDGFLLPQVILNASVSAGSRARAISPWFYMGGTVIRAAPHLYDVVRGRIYEESSLRLSYLYASPRGDLFGVAWDVVVPCGAALLATFLFLQQRRRLGDASLIPSQRLRSGGYEMVSHT</sequence>
<dbReference type="Proteomes" id="UP001732700">
    <property type="component" value="Chromosome 2A"/>
</dbReference>